<accession>A0A834XL00</accession>
<comment type="caution">
    <text evidence="1">The sequence shown here is derived from an EMBL/GenBank/DDBJ whole genome shotgun (WGS) entry which is preliminary data.</text>
</comment>
<dbReference type="Proteomes" id="UP000634136">
    <property type="component" value="Unassembled WGS sequence"/>
</dbReference>
<gene>
    <name evidence="1" type="ORF">G2W53_002048</name>
</gene>
<protein>
    <submittedName>
        <fullName evidence="1">Uncharacterized protein</fullName>
    </submittedName>
</protein>
<proteinExistence type="predicted"/>
<reference evidence="1" key="1">
    <citation type="submission" date="2020-09" db="EMBL/GenBank/DDBJ databases">
        <title>Genome-Enabled Discovery of Anthraquinone Biosynthesis in Senna tora.</title>
        <authorList>
            <person name="Kang S.-H."/>
            <person name="Pandey R.P."/>
            <person name="Lee C.-M."/>
            <person name="Sim J.-S."/>
            <person name="Jeong J.-T."/>
            <person name="Choi B.-S."/>
            <person name="Jung M."/>
            <person name="Ginzburg D."/>
            <person name="Zhao K."/>
            <person name="Won S.Y."/>
            <person name="Oh T.-J."/>
            <person name="Yu Y."/>
            <person name="Kim N.-H."/>
            <person name="Lee O.R."/>
            <person name="Lee T.-H."/>
            <person name="Bashyal P."/>
            <person name="Kim T.-S."/>
            <person name="Lee W.-H."/>
            <person name="Kawkins C."/>
            <person name="Kim C.-K."/>
            <person name="Kim J.S."/>
            <person name="Ahn B.O."/>
            <person name="Rhee S.Y."/>
            <person name="Sohng J.K."/>
        </authorList>
    </citation>
    <scope>NUCLEOTIDE SEQUENCE</scope>
    <source>
        <tissue evidence="1">Leaf</tissue>
    </source>
</reference>
<sequence>MERHEKRFGETDGRALCWRYALSTAANLPHFHFSDSQSR</sequence>
<name>A0A834XL00_9FABA</name>
<keyword evidence="2" id="KW-1185">Reference proteome</keyword>
<dbReference type="EMBL" id="JAAIUW010000001">
    <property type="protein sequence ID" value="KAF7845143.1"/>
    <property type="molecule type" value="Genomic_DNA"/>
</dbReference>
<evidence type="ECO:0000313" key="2">
    <source>
        <dbReference type="Proteomes" id="UP000634136"/>
    </source>
</evidence>
<dbReference type="AlphaFoldDB" id="A0A834XL00"/>
<organism evidence="1 2">
    <name type="scientific">Senna tora</name>
    <dbReference type="NCBI Taxonomy" id="362788"/>
    <lineage>
        <taxon>Eukaryota</taxon>
        <taxon>Viridiplantae</taxon>
        <taxon>Streptophyta</taxon>
        <taxon>Embryophyta</taxon>
        <taxon>Tracheophyta</taxon>
        <taxon>Spermatophyta</taxon>
        <taxon>Magnoliopsida</taxon>
        <taxon>eudicotyledons</taxon>
        <taxon>Gunneridae</taxon>
        <taxon>Pentapetalae</taxon>
        <taxon>rosids</taxon>
        <taxon>fabids</taxon>
        <taxon>Fabales</taxon>
        <taxon>Fabaceae</taxon>
        <taxon>Caesalpinioideae</taxon>
        <taxon>Cassia clade</taxon>
        <taxon>Senna</taxon>
    </lineage>
</organism>
<evidence type="ECO:0000313" key="1">
    <source>
        <dbReference type="EMBL" id="KAF7845143.1"/>
    </source>
</evidence>